<evidence type="ECO:0000313" key="2">
    <source>
        <dbReference type="EMBL" id="GCC38907.1"/>
    </source>
</evidence>
<gene>
    <name evidence="2" type="ORF">chiPu_0022995</name>
</gene>
<dbReference type="EMBL" id="BEZZ01013995">
    <property type="protein sequence ID" value="GCC38907.1"/>
    <property type="molecule type" value="Genomic_DNA"/>
</dbReference>
<evidence type="ECO:0000313" key="3">
    <source>
        <dbReference type="Proteomes" id="UP000287033"/>
    </source>
</evidence>
<sequence>MLHSGWRPTDPLDVQCEWWARQKKDRYEKACVQVLQAHVRLVGKVQLYVQDKKKQATDHLEAQALAVRTVLLTLSDAPSALPSPTWDWEGLTDNPDTRESRMGYARTAPVKVK</sequence>
<accession>A0A401T8H6</accession>
<name>A0A401T8H6_CHIPU</name>
<comment type="caution">
    <text evidence="2">The sequence shown here is derived from an EMBL/GenBank/DDBJ whole genome shotgun (WGS) entry which is preliminary data.</text>
</comment>
<dbReference type="AlphaFoldDB" id="A0A401T8H6"/>
<protein>
    <submittedName>
        <fullName evidence="2">Uncharacterized protein</fullName>
    </submittedName>
</protein>
<keyword evidence="3" id="KW-1185">Reference proteome</keyword>
<proteinExistence type="predicted"/>
<feature type="region of interest" description="Disordered" evidence="1">
    <location>
        <begin position="85"/>
        <end position="113"/>
    </location>
</feature>
<reference evidence="2 3" key="1">
    <citation type="journal article" date="2018" name="Nat. Ecol. Evol.">
        <title>Shark genomes provide insights into elasmobranch evolution and the origin of vertebrates.</title>
        <authorList>
            <person name="Hara Y"/>
            <person name="Yamaguchi K"/>
            <person name="Onimaru K"/>
            <person name="Kadota M"/>
            <person name="Koyanagi M"/>
            <person name="Keeley SD"/>
            <person name="Tatsumi K"/>
            <person name="Tanaka K"/>
            <person name="Motone F"/>
            <person name="Kageyama Y"/>
            <person name="Nozu R"/>
            <person name="Adachi N"/>
            <person name="Nishimura O"/>
            <person name="Nakagawa R"/>
            <person name="Tanegashima C"/>
            <person name="Kiyatake I"/>
            <person name="Matsumoto R"/>
            <person name="Murakumo K"/>
            <person name="Nishida K"/>
            <person name="Terakita A"/>
            <person name="Kuratani S"/>
            <person name="Sato K"/>
            <person name="Hyodo S Kuraku.S."/>
        </authorList>
    </citation>
    <scope>NUCLEOTIDE SEQUENCE [LARGE SCALE GENOMIC DNA]</scope>
</reference>
<evidence type="ECO:0000256" key="1">
    <source>
        <dbReference type="SAM" id="MobiDB-lite"/>
    </source>
</evidence>
<organism evidence="2 3">
    <name type="scientific">Chiloscyllium punctatum</name>
    <name type="common">Brownbanded bambooshark</name>
    <name type="synonym">Hemiscyllium punctatum</name>
    <dbReference type="NCBI Taxonomy" id="137246"/>
    <lineage>
        <taxon>Eukaryota</taxon>
        <taxon>Metazoa</taxon>
        <taxon>Chordata</taxon>
        <taxon>Craniata</taxon>
        <taxon>Vertebrata</taxon>
        <taxon>Chondrichthyes</taxon>
        <taxon>Elasmobranchii</taxon>
        <taxon>Galeomorphii</taxon>
        <taxon>Galeoidea</taxon>
        <taxon>Orectolobiformes</taxon>
        <taxon>Hemiscylliidae</taxon>
        <taxon>Chiloscyllium</taxon>
    </lineage>
</organism>
<dbReference type="Proteomes" id="UP000287033">
    <property type="component" value="Unassembled WGS sequence"/>
</dbReference>